<reference evidence="5 6" key="1">
    <citation type="submission" date="2016-06" db="EMBL/GenBank/DDBJ databases">
        <title>Insight into the functional genes involving in sulfur oxidation in Pearl River water.</title>
        <authorList>
            <person name="Luo J."/>
            <person name="Tan X."/>
            <person name="Lin W."/>
        </authorList>
    </citation>
    <scope>NUCLEOTIDE SEQUENCE [LARGE SCALE GENOMIC DNA]</scope>
    <source>
        <strain evidence="5 6">LS2</strain>
    </source>
</reference>
<dbReference type="InterPro" id="IPR011006">
    <property type="entry name" value="CheY-like_superfamily"/>
</dbReference>
<evidence type="ECO:0008006" key="7">
    <source>
        <dbReference type="Google" id="ProtNLM"/>
    </source>
</evidence>
<dbReference type="RefSeq" id="WP_066097585.1">
    <property type="nucleotide sequence ID" value="NZ_CP016027.1"/>
</dbReference>
<name>A0A191ZDR7_9GAMM</name>
<dbReference type="STRING" id="1860122.A9404_00200"/>
<evidence type="ECO:0000313" key="6">
    <source>
        <dbReference type="Proteomes" id="UP000078596"/>
    </source>
</evidence>
<feature type="coiled-coil region" evidence="2">
    <location>
        <begin position="121"/>
        <end position="148"/>
    </location>
</feature>
<dbReference type="PIRSF" id="PIRSF036382">
    <property type="entry name" value="RR_antiterm"/>
    <property type="match status" value="1"/>
</dbReference>
<dbReference type="PROSITE" id="PS50110">
    <property type="entry name" value="RESPONSE_REGULATORY"/>
    <property type="match status" value="1"/>
</dbReference>
<dbReference type="PROSITE" id="PS50921">
    <property type="entry name" value="ANTAR"/>
    <property type="match status" value="1"/>
</dbReference>
<dbReference type="OrthoDB" id="9782798at2"/>
<feature type="domain" description="Response regulatory" evidence="3">
    <location>
        <begin position="4"/>
        <end position="118"/>
    </location>
</feature>
<dbReference type="InterPro" id="IPR036388">
    <property type="entry name" value="WH-like_DNA-bd_sf"/>
</dbReference>
<dbReference type="InterPro" id="IPR008327">
    <property type="entry name" value="Sig_transdc_resp-reg_antiterm"/>
</dbReference>
<dbReference type="KEGG" id="haz:A9404_00200"/>
<organism evidence="5 6">
    <name type="scientific">Halothiobacillus diazotrophicus</name>
    <dbReference type="NCBI Taxonomy" id="1860122"/>
    <lineage>
        <taxon>Bacteria</taxon>
        <taxon>Pseudomonadati</taxon>
        <taxon>Pseudomonadota</taxon>
        <taxon>Gammaproteobacteria</taxon>
        <taxon>Chromatiales</taxon>
        <taxon>Halothiobacillaceae</taxon>
        <taxon>Halothiobacillus</taxon>
    </lineage>
</organism>
<dbReference type="SMART" id="SM00448">
    <property type="entry name" value="REC"/>
    <property type="match status" value="1"/>
</dbReference>
<evidence type="ECO:0000259" key="3">
    <source>
        <dbReference type="PROSITE" id="PS50110"/>
    </source>
</evidence>
<dbReference type="InterPro" id="IPR001789">
    <property type="entry name" value="Sig_transdc_resp-reg_receiver"/>
</dbReference>
<sequence>MALKVIIIDQNPDRTAVLEQAMLDLGHKVVALLGANDDILTAVHQNKPDVILIDMALPDRDTLEAMRLITNEIPRPIVMFAEQSDSQTINEAIASGVSAYVVDGLDPRRLRPIMDVAIARFKEHQALKSELETTRNQLAERKDIERAKGILMRAKNMDEPAAYAALRKMAMDRNARLIEIARMLITAEELLR</sequence>
<keyword evidence="1" id="KW-0597">Phosphoprotein</keyword>
<dbReference type="AlphaFoldDB" id="A0A191ZDR7"/>
<dbReference type="Gene3D" id="3.40.50.2300">
    <property type="match status" value="1"/>
</dbReference>
<dbReference type="SUPFAM" id="SSF52172">
    <property type="entry name" value="CheY-like"/>
    <property type="match status" value="1"/>
</dbReference>
<gene>
    <name evidence="5" type="ORF">A9404_00200</name>
</gene>
<keyword evidence="6" id="KW-1185">Reference proteome</keyword>
<dbReference type="PANTHER" id="PTHR43367:SF1">
    <property type="entry name" value="TWO-COMPONENT RESPONSE REGULATOR-LIKE APRR6-RELATED"/>
    <property type="match status" value="1"/>
</dbReference>
<accession>A0A191ZDR7</accession>
<feature type="modified residue" description="4-aspartylphosphate" evidence="1">
    <location>
        <position position="54"/>
    </location>
</feature>
<dbReference type="SMART" id="SM01012">
    <property type="entry name" value="ANTAR"/>
    <property type="match status" value="1"/>
</dbReference>
<dbReference type="GO" id="GO:0000160">
    <property type="term" value="P:phosphorelay signal transduction system"/>
    <property type="evidence" value="ECO:0007669"/>
    <property type="project" value="InterPro"/>
</dbReference>
<protein>
    <recommendedName>
        <fullName evidence="7">Histidine kinase</fullName>
    </recommendedName>
</protein>
<feature type="domain" description="ANTAR" evidence="4">
    <location>
        <begin position="124"/>
        <end position="185"/>
    </location>
</feature>
<evidence type="ECO:0000256" key="2">
    <source>
        <dbReference type="SAM" id="Coils"/>
    </source>
</evidence>
<dbReference type="PANTHER" id="PTHR43367">
    <property type="match status" value="1"/>
</dbReference>
<evidence type="ECO:0000259" key="4">
    <source>
        <dbReference type="PROSITE" id="PS50921"/>
    </source>
</evidence>
<dbReference type="EMBL" id="CP016027">
    <property type="protein sequence ID" value="ANJ66012.1"/>
    <property type="molecule type" value="Genomic_DNA"/>
</dbReference>
<proteinExistence type="predicted"/>
<dbReference type="InterPro" id="IPR005561">
    <property type="entry name" value="ANTAR"/>
</dbReference>
<dbReference type="Gene3D" id="1.10.10.10">
    <property type="entry name" value="Winged helix-like DNA-binding domain superfamily/Winged helix DNA-binding domain"/>
    <property type="match status" value="1"/>
</dbReference>
<dbReference type="GO" id="GO:0003723">
    <property type="term" value="F:RNA binding"/>
    <property type="evidence" value="ECO:0007669"/>
    <property type="project" value="InterPro"/>
</dbReference>
<dbReference type="Proteomes" id="UP000078596">
    <property type="component" value="Chromosome"/>
</dbReference>
<evidence type="ECO:0000256" key="1">
    <source>
        <dbReference type="PROSITE-ProRule" id="PRU00169"/>
    </source>
</evidence>
<dbReference type="Pfam" id="PF00072">
    <property type="entry name" value="Response_reg"/>
    <property type="match status" value="1"/>
</dbReference>
<dbReference type="Pfam" id="PF03861">
    <property type="entry name" value="ANTAR"/>
    <property type="match status" value="1"/>
</dbReference>
<keyword evidence="2" id="KW-0175">Coiled coil</keyword>
<evidence type="ECO:0000313" key="5">
    <source>
        <dbReference type="EMBL" id="ANJ66012.1"/>
    </source>
</evidence>